<protein>
    <submittedName>
        <fullName evidence="1">Uncharacterized protein</fullName>
    </submittedName>
</protein>
<accession>A0AAV7EVF4</accession>
<proteinExistence type="predicted"/>
<reference evidence="1 2" key="1">
    <citation type="submission" date="2021-07" db="EMBL/GenBank/DDBJ databases">
        <title>The Aristolochia fimbriata genome: insights into angiosperm evolution, floral development and chemical biosynthesis.</title>
        <authorList>
            <person name="Jiao Y."/>
        </authorList>
    </citation>
    <scope>NUCLEOTIDE SEQUENCE [LARGE SCALE GENOMIC DNA]</scope>
    <source>
        <strain evidence="1">IBCAS-2021</strain>
        <tissue evidence="1">Leaf</tissue>
    </source>
</reference>
<keyword evidence="2" id="KW-1185">Reference proteome</keyword>
<organism evidence="1 2">
    <name type="scientific">Aristolochia fimbriata</name>
    <name type="common">White veined hardy Dutchman's pipe vine</name>
    <dbReference type="NCBI Taxonomy" id="158543"/>
    <lineage>
        <taxon>Eukaryota</taxon>
        <taxon>Viridiplantae</taxon>
        <taxon>Streptophyta</taxon>
        <taxon>Embryophyta</taxon>
        <taxon>Tracheophyta</taxon>
        <taxon>Spermatophyta</taxon>
        <taxon>Magnoliopsida</taxon>
        <taxon>Magnoliidae</taxon>
        <taxon>Piperales</taxon>
        <taxon>Aristolochiaceae</taxon>
        <taxon>Aristolochia</taxon>
    </lineage>
</organism>
<evidence type="ECO:0000313" key="2">
    <source>
        <dbReference type="Proteomes" id="UP000825729"/>
    </source>
</evidence>
<gene>
    <name evidence="1" type="ORF">H6P81_005774</name>
</gene>
<dbReference type="EMBL" id="JAINDJ010000003">
    <property type="protein sequence ID" value="KAG9452870.1"/>
    <property type="molecule type" value="Genomic_DNA"/>
</dbReference>
<dbReference type="Proteomes" id="UP000825729">
    <property type="component" value="Unassembled WGS sequence"/>
</dbReference>
<name>A0AAV7EVF4_ARIFI</name>
<sequence length="180" mass="20787">MEFFQGYILTFEIDGTIQMKSYLIGNPEIHCSRIKTIRTIVQCKRKGEEFTILGSYLSAHQKKNGEYPTDFTQEKCLEVANFFHAKDMMDSKDEKVLCPALDEVFGRHHGGVDVYHLQTLRMIHEVGINSRYFDGIEALIRYVSMADIIDVSSLVSPSLVKTVDFWIFIRTLWSMSFLVD</sequence>
<comment type="caution">
    <text evidence="1">The sequence shown here is derived from an EMBL/GenBank/DDBJ whole genome shotgun (WGS) entry which is preliminary data.</text>
</comment>
<evidence type="ECO:0000313" key="1">
    <source>
        <dbReference type="EMBL" id="KAG9452870.1"/>
    </source>
</evidence>
<dbReference type="AlphaFoldDB" id="A0AAV7EVF4"/>